<feature type="chain" id="PRO_5014212186" description="Carboxypeptidase" evidence="6">
    <location>
        <begin position="18"/>
        <end position="667"/>
    </location>
</feature>
<dbReference type="GO" id="GO:0000324">
    <property type="term" value="C:fungal-type vacuole"/>
    <property type="evidence" value="ECO:0007669"/>
    <property type="project" value="TreeGrafter"/>
</dbReference>
<dbReference type="InterPro" id="IPR029058">
    <property type="entry name" value="AB_hydrolase_fold"/>
</dbReference>
<dbReference type="PANTHER" id="PTHR11802">
    <property type="entry name" value="SERINE PROTEASE FAMILY S10 SERINE CARBOXYPEPTIDASE"/>
    <property type="match status" value="1"/>
</dbReference>
<gene>
    <name evidence="7" type="ORF">TCAP_00934</name>
</gene>
<dbReference type="SUPFAM" id="SSF53474">
    <property type="entry name" value="alpha/beta-Hydrolases"/>
    <property type="match status" value="1"/>
</dbReference>
<name>A0A2K3QNR0_9HYPO</name>
<comment type="similarity">
    <text evidence="1 6">Belongs to the peptidase S10 family.</text>
</comment>
<feature type="signal peptide" evidence="6">
    <location>
        <begin position="1"/>
        <end position="17"/>
    </location>
</feature>
<dbReference type="EMBL" id="NRSZ01000151">
    <property type="protein sequence ID" value="PNY29165.1"/>
    <property type="molecule type" value="Genomic_DNA"/>
</dbReference>
<dbReference type="OrthoDB" id="443318at2759"/>
<dbReference type="STRING" id="45235.A0A2K3QNR0"/>
<protein>
    <recommendedName>
        <fullName evidence="6">Carboxypeptidase</fullName>
        <ecNumber evidence="6">3.4.16.-</ecNumber>
    </recommendedName>
</protein>
<dbReference type="GO" id="GO:0004185">
    <property type="term" value="F:serine-type carboxypeptidase activity"/>
    <property type="evidence" value="ECO:0007669"/>
    <property type="project" value="UniProtKB-UniRule"/>
</dbReference>
<dbReference type="PRINTS" id="PR00724">
    <property type="entry name" value="CRBOXYPTASEC"/>
</dbReference>
<evidence type="ECO:0000256" key="4">
    <source>
        <dbReference type="ARBA" id="ARBA00022801"/>
    </source>
</evidence>
<dbReference type="Pfam" id="PF00450">
    <property type="entry name" value="Peptidase_S10"/>
    <property type="match status" value="1"/>
</dbReference>
<reference evidence="7 8" key="1">
    <citation type="submission" date="2017-08" db="EMBL/GenBank/DDBJ databases">
        <title>Harnessing the power of phylogenomics to disentangle the directionality and signatures of interkingdom host jumping in the parasitic fungal genus Tolypocladium.</title>
        <authorList>
            <person name="Quandt C.A."/>
            <person name="Patterson W."/>
            <person name="Spatafora J.W."/>
        </authorList>
    </citation>
    <scope>NUCLEOTIDE SEQUENCE [LARGE SCALE GENOMIC DNA]</scope>
    <source>
        <strain evidence="7 8">CBS 113982</strain>
    </source>
</reference>
<keyword evidence="2 6" id="KW-0121">Carboxypeptidase</keyword>
<proteinExistence type="inferred from homology"/>
<accession>A0A2K3QNR0</accession>
<dbReference type="InterPro" id="IPR001563">
    <property type="entry name" value="Peptidase_S10"/>
</dbReference>
<dbReference type="PANTHER" id="PTHR11802:SF404">
    <property type="entry name" value="CARBOXYPEPTIDASE"/>
    <property type="match status" value="1"/>
</dbReference>
<keyword evidence="3 6" id="KW-0645">Protease</keyword>
<evidence type="ECO:0000256" key="6">
    <source>
        <dbReference type="RuleBase" id="RU361156"/>
    </source>
</evidence>
<dbReference type="AlphaFoldDB" id="A0A2K3QNR0"/>
<organism evidence="7 8">
    <name type="scientific">Tolypocladium capitatum</name>
    <dbReference type="NCBI Taxonomy" id="45235"/>
    <lineage>
        <taxon>Eukaryota</taxon>
        <taxon>Fungi</taxon>
        <taxon>Dikarya</taxon>
        <taxon>Ascomycota</taxon>
        <taxon>Pezizomycotina</taxon>
        <taxon>Sordariomycetes</taxon>
        <taxon>Hypocreomycetidae</taxon>
        <taxon>Hypocreales</taxon>
        <taxon>Ophiocordycipitaceae</taxon>
        <taxon>Tolypocladium</taxon>
    </lineage>
</organism>
<dbReference type="GO" id="GO:0006508">
    <property type="term" value="P:proteolysis"/>
    <property type="evidence" value="ECO:0007669"/>
    <property type="project" value="UniProtKB-KW"/>
</dbReference>
<evidence type="ECO:0000256" key="5">
    <source>
        <dbReference type="ARBA" id="ARBA00023180"/>
    </source>
</evidence>
<evidence type="ECO:0000313" key="8">
    <source>
        <dbReference type="Proteomes" id="UP000236621"/>
    </source>
</evidence>
<sequence length="667" mass="71291">MRLYLAALLAACRPALAQFVGAQDTAARNLTVVRSPGGGNVTISYKVPEGACKTAFDKQTQYAGWVNIPGDLPTNLFFWFVEARSPTDSLTVWLNGGPGSSSMYGFFAGNGPCEVLETGRDKYDTAAREWGWDRASNMLFIDQPSQVGFSYDTPANGTRSMINASLIEPPIQGGDSSPAWNLVNGTFSTNNGNATANTTQIAAMAVWHTVQGFLTTFPRYQPRANASVAVNLFAESYGGVYGPIFAETWQAQNQKRLTGALSRNSTLELRLTSLGIVNGCVDRMLQVPMYPIFANSNTYGVKAISNEEAKFYLNKFAGNGGCKDLLTQCQTTAKQKDPEGRGNQPDVNDVCARASDVCNDIEGAYFNSGRGVYDLAAASADPQPAMLFVDYLNQGSVQRAVGAPINYTSDSGSVVKNFLSTGDISRGGNVGRLANLLKSGVRVGLVYGDRDYICNWFGGEAVSLGVAQQAGGDYATKFPAAGYAPIIVNDSYVGGEVRQYGNLSFSRIYQAGHSVAWYQPETAFQVFARITMGKSVSTGMDVDLASFNTTGPLNSTQTAKLPTAPKPTCFVRAFESTCDKDAQKLAANSGGVVINGVLYSKSDDWPLATTQKPTSTTKPTSSQTVTMTGMYTATKTPRNAALSMRSALPLWELGAGLLALSGLMCWT</sequence>
<comment type="caution">
    <text evidence="7">The sequence shown here is derived from an EMBL/GenBank/DDBJ whole genome shotgun (WGS) entry which is preliminary data.</text>
</comment>
<evidence type="ECO:0000313" key="7">
    <source>
        <dbReference type="EMBL" id="PNY29165.1"/>
    </source>
</evidence>
<keyword evidence="6" id="KW-0732">Signal</keyword>
<dbReference type="Proteomes" id="UP000236621">
    <property type="component" value="Unassembled WGS sequence"/>
</dbReference>
<dbReference type="InterPro" id="IPR018202">
    <property type="entry name" value="Ser_caboxypep_ser_AS"/>
</dbReference>
<evidence type="ECO:0000256" key="2">
    <source>
        <dbReference type="ARBA" id="ARBA00022645"/>
    </source>
</evidence>
<dbReference type="PROSITE" id="PS00131">
    <property type="entry name" value="CARBOXYPEPT_SER_SER"/>
    <property type="match status" value="1"/>
</dbReference>
<keyword evidence="4 6" id="KW-0378">Hydrolase</keyword>
<keyword evidence="8" id="KW-1185">Reference proteome</keyword>
<evidence type="ECO:0000256" key="3">
    <source>
        <dbReference type="ARBA" id="ARBA00022670"/>
    </source>
</evidence>
<dbReference type="Gene3D" id="3.40.50.1820">
    <property type="entry name" value="alpha/beta hydrolase"/>
    <property type="match status" value="1"/>
</dbReference>
<evidence type="ECO:0000256" key="1">
    <source>
        <dbReference type="ARBA" id="ARBA00009431"/>
    </source>
</evidence>
<keyword evidence="5" id="KW-0325">Glycoprotein</keyword>
<dbReference type="EC" id="3.4.16.-" evidence="6"/>